<dbReference type="InterPro" id="IPR046347">
    <property type="entry name" value="bZIP_sf"/>
</dbReference>
<dbReference type="GO" id="GO:0000978">
    <property type="term" value="F:RNA polymerase II cis-regulatory region sequence-specific DNA binding"/>
    <property type="evidence" value="ECO:0007669"/>
    <property type="project" value="TreeGrafter"/>
</dbReference>
<dbReference type="CDD" id="cd12193">
    <property type="entry name" value="bZIP_GCN4"/>
    <property type="match status" value="1"/>
</dbReference>
<dbReference type="AlphaFoldDB" id="A0A1G4JUG1"/>
<keyword evidence="3" id="KW-0805">Transcription regulation</keyword>
<dbReference type="FunFam" id="3.30.160.60:FF:001491">
    <property type="entry name" value="Cross-pathway control protein A"/>
    <property type="match status" value="1"/>
</dbReference>
<evidence type="ECO:0000256" key="8">
    <source>
        <dbReference type="ARBA" id="ARBA00061302"/>
    </source>
</evidence>
<dbReference type="CDD" id="cd12192">
    <property type="entry name" value="GCN4_cent"/>
    <property type="match status" value="1"/>
</dbReference>
<evidence type="ECO:0000256" key="3">
    <source>
        <dbReference type="ARBA" id="ARBA00023015"/>
    </source>
</evidence>
<dbReference type="PANTHER" id="PTHR11462">
    <property type="entry name" value="JUN TRANSCRIPTION FACTOR-RELATED"/>
    <property type="match status" value="1"/>
</dbReference>
<dbReference type="SMART" id="SM00338">
    <property type="entry name" value="BRLZ"/>
    <property type="match status" value="1"/>
</dbReference>
<dbReference type="GO" id="GO:0000981">
    <property type="term" value="F:DNA-binding transcription factor activity, RNA polymerase II-specific"/>
    <property type="evidence" value="ECO:0007669"/>
    <property type="project" value="TreeGrafter"/>
</dbReference>
<evidence type="ECO:0000256" key="10">
    <source>
        <dbReference type="SAM" id="MobiDB-lite"/>
    </source>
</evidence>
<dbReference type="GO" id="GO:0001080">
    <property type="term" value="P:nitrogen catabolite activation of transcription from RNA polymerase II promoter"/>
    <property type="evidence" value="ECO:0007669"/>
    <property type="project" value="TreeGrafter"/>
</dbReference>
<dbReference type="EMBL" id="LT598477">
    <property type="protein sequence ID" value="SCU94569.1"/>
    <property type="molecule type" value="Genomic_DNA"/>
</dbReference>
<evidence type="ECO:0000313" key="12">
    <source>
        <dbReference type="EMBL" id="SCU94569.1"/>
    </source>
</evidence>
<dbReference type="InterPro" id="IPR004827">
    <property type="entry name" value="bZIP"/>
</dbReference>
<evidence type="ECO:0000256" key="7">
    <source>
        <dbReference type="ARBA" id="ARBA00023242"/>
    </source>
</evidence>
<evidence type="ECO:0000256" key="6">
    <source>
        <dbReference type="ARBA" id="ARBA00023163"/>
    </source>
</evidence>
<name>A0A1G4JUG1_9SACH</name>
<dbReference type="PANTHER" id="PTHR11462:SF35">
    <property type="entry name" value="TRANSCRIPTION FACTOR JRA"/>
    <property type="match status" value="1"/>
</dbReference>
<dbReference type="OrthoDB" id="5419235at2759"/>
<accession>A0A1G4JUG1</accession>
<evidence type="ECO:0000256" key="2">
    <source>
        <dbReference type="ARBA" id="ARBA00022605"/>
    </source>
</evidence>
<dbReference type="PROSITE" id="PS00036">
    <property type="entry name" value="BZIP_BASIC"/>
    <property type="match status" value="1"/>
</dbReference>
<evidence type="ECO:0000256" key="1">
    <source>
        <dbReference type="ARBA" id="ARBA00004123"/>
    </source>
</evidence>
<gene>
    <name evidence="12" type="ORF">LAME_0F07976G</name>
</gene>
<dbReference type="GO" id="GO:0005667">
    <property type="term" value="C:transcription regulator complex"/>
    <property type="evidence" value="ECO:0007669"/>
    <property type="project" value="TreeGrafter"/>
</dbReference>
<keyword evidence="7" id="KW-0539">Nucleus</keyword>
<reference evidence="13" key="1">
    <citation type="submission" date="2016-03" db="EMBL/GenBank/DDBJ databases">
        <authorList>
            <person name="Devillers Hugo."/>
        </authorList>
    </citation>
    <scope>NUCLEOTIDE SEQUENCE [LARGE SCALE GENOMIC DNA]</scope>
</reference>
<dbReference type="PROSITE" id="PS50217">
    <property type="entry name" value="BZIP"/>
    <property type="match status" value="1"/>
</dbReference>
<evidence type="ECO:0000259" key="11">
    <source>
        <dbReference type="PROSITE" id="PS50217"/>
    </source>
</evidence>
<keyword evidence="5" id="KW-0010">Activator</keyword>
<feature type="compositionally biased region" description="Polar residues" evidence="10">
    <location>
        <begin position="152"/>
        <end position="161"/>
    </location>
</feature>
<keyword evidence="6" id="KW-0804">Transcription</keyword>
<dbReference type="Gene3D" id="3.30.160.60">
    <property type="entry name" value="Classic Zinc Finger"/>
    <property type="match status" value="1"/>
</dbReference>
<dbReference type="Pfam" id="PF07716">
    <property type="entry name" value="bZIP_2"/>
    <property type="match status" value="1"/>
</dbReference>
<keyword evidence="9" id="KW-0175">Coiled coil</keyword>
<organism evidence="12 13">
    <name type="scientific">Lachancea meyersii CBS 8951</name>
    <dbReference type="NCBI Taxonomy" id="1266667"/>
    <lineage>
        <taxon>Eukaryota</taxon>
        <taxon>Fungi</taxon>
        <taxon>Dikarya</taxon>
        <taxon>Ascomycota</taxon>
        <taxon>Saccharomycotina</taxon>
        <taxon>Saccharomycetes</taxon>
        <taxon>Saccharomycetales</taxon>
        <taxon>Saccharomycetaceae</taxon>
        <taxon>Lachancea</taxon>
    </lineage>
</organism>
<evidence type="ECO:0000256" key="5">
    <source>
        <dbReference type="ARBA" id="ARBA00023159"/>
    </source>
</evidence>
<sequence>MSATHFPSLFDMTVLESQQQQQQQPHVAVASEQEMQQPHEPIIGELIFDKFAQSQPRAESFSAARAVKVKTEFESPLLGDTPLTDNDVNSAADDLDHFFASSADSTPLFGLESVQSDPQTWESLFDDDISVSVTDPASVQPSDAVDAVSSEPAVSQTSTAIDQRSFLPTPVIEDAKIPATMKSASSSGMVQKPSSLDRMGFVPYTRKNRVAPLTPIIPESDDPVALKRAKNTEAARRSRARKLQRMSQLEIKVEELLKKNTELEQEVATLRSLLGGQL</sequence>
<dbReference type="SUPFAM" id="SSF57959">
    <property type="entry name" value="Leucine zipper domain"/>
    <property type="match status" value="1"/>
</dbReference>
<keyword evidence="13" id="KW-1185">Reference proteome</keyword>
<comment type="similarity">
    <text evidence="8">Belongs to the bZIP family. GCN4 subfamily.</text>
</comment>
<dbReference type="InterPro" id="IPR050946">
    <property type="entry name" value="AP-1_TF_bZIP"/>
</dbReference>
<evidence type="ECO:0000256" key="4">
    <source>
        <dbReference type="ARBA" id="ARBA00023125"/>
    </source>
</evidence>
<evidence type="ECO:0000313" key="13">
    <source>
        <dbReference type="Proteomes" id="UP000191144"/>
    </source>
</evidence>
<dbReference type="GO" id="GO:1903833">
    <property type="term" value="P:positive regulation of cellular response to amino acid starvation"/>
    <property type="evidence" value="ECO:0007669"/>
    <property type="project" value="TreeGrafter"/>
</dbReference>
<comment type="subcellular location">
    <subcellularLocation>
        <location evidence="1">Nucleus</location>
    </subcellularLocation>
</comment>
<dbReference type="Proteomes" id="UP000191144">
    <property type="component" value="Chromosome F"/>
</dbReference>
<dbReference type="GO" id="GO:0008652">
    <property type="term" value="P:amino acid biosynthetic process"/>
    <property type="evidence" value="ECO:0007669"/>
    <property type="project" value="UniProtKB-KW"/>
</dbReference>
<dbReference type="GO" id="GO:0005634">
    <property type="term" value="C:nucleus"/>
    <property type="evidence" value="ECO:0007669"/>
    <property type="project" value="UniProtKB-SubCell"/>
</dbReference>
<feature type="region of interest" description="Disordered" evidence="10">
    <location>
        <begin position="136"/>
        <end position="161"/>
    </location>
</feature>
<keyword evidence="4" id="KW-0238">DNA-binding</keyword>
<evidence type="ECO:0000256" key="9">
    <source>
        <dbReference type="SAM" id="Coils"/>
    </source>
</evidence>
<protein>
    <submittedName>
        <fullName evidence="12">LAME_0F07976g1_1</fullName>
    </submittedName>
</protein>
<keyword evidence="2" id="KW-0028">Amino-acid biosynthesis</keyword>
<feature type="domain" description="BZIP" evidence="11">
    <location>
        <begin position="221"/>
        <end position="271"/>
    </location>
</feature>
<proteinExistence type="inferred from homology"/>
<feature type="coiled-coil region" evidence="9">
    <location>
        <begin position="239"/>
        <end position="273"/>
    </location>
</feature>